<dbReference type="NCBIfam" id="NF047398">
    <property type="entry name" value="AAA_KGGVGR"/>
    <property type="match status" value="1"/>
</dbReference>
<protein>
    <submittedName>
        <fullName evidence="3">MinD-like ATPase involved in chromosome partitioning or flagellar assembly</fullName>
    </submittedName>
</protein>
<keyword evidence="2" id="KW-0067">ATP-binding</keyword>
<dbReference type="EMBL" id="JAGGJU010000003">
    <property type="protein sequence ID" value="MBP1850007.1"/>
    <property type="molecule type" value="Genomic_DNA"/>
</dbReference>
<dbReference type="Gene3D" id="3.40.50.300">
    <property type="entry name" value="P-loop containing nucleotide triphosphate hydrolases"/>
    <property type="match status" value="1"/>
</dbReference>
<dbReference type="PANTHER" id="PTHR43384:SF6">
    <property type="entry name" value="SEPTUM SITE-DETERMINING PROTEIN MIND HOMOLOG, CHLOROPLASTIC"/>
    <property type="match status" value="1"/>
</dbReference>
<keyword evidence="4" id="KW-1185">Reference proteome</keyword>
<dbReference type="Proteomes" id="UP000759443">
    <property type="component" value="Unassembled WGS sequence"/>
</dbReference>
<dbReference type="PANTHER" id="PTHR43384">
    <property type="entry name" value="SEPTUM SITE-DETERMINING PROTEIN MIND HOMOLOG, CHLOROPLASTIC-RELATED"/>
    <property type="match status" value="1"/>
</dbReference>
<keyword evidence="1" id="KW-0547">Nucleotide-binding</keyword>
<evidence type="ECO:0000256" key="1">
    <source>
        <dbReference type="ARBA" id="ARBA00022741"/>
    </source>
</evidence>
<dbReference type="InterPro" id="IPR050625">
    <property type="entry name" value="ParA/MinD_ATPase"/>
</dbReference>
<dbReference type="InterPro" id="IPR027417">
    <property type="entry name" value="P-loop_NTPase"/>
</dbReference>
<organism evidence="3 4">
    <name type="scientific">Rhizobium halophytocola</name>
    <dbReference type="NCBI Taxonomy" id="735519"/>
    <lineage>
        <taxon>Bacteria</taxon>
        <taxon>Pseudomonadati</taxon>
        <taxon>Pseudomonadota</taxon>
        <taxon>Alphaproteobacteria</taxon>
        <taxon>Hyphomicrobiales</taxon>
        <taxon>Rhizobiaceae</taxon>
        <taxon>Rhizobium/Agrobacterium group</taxon>
        <taxon>Rhizobium</taxon>
    </lineage>
</organism>
<dbReference type="SUPFAM" id="SSF52540">
    <property type="entry name" value="P-loop containing nucleoside triphosphate hydrolases"/>
    <property type="match status" value="1"/>
</dbReference>
<sequence>MSTPDHSPVTWVDVARCLAGIDPAHSPLPKEIASARVGWFGLLFQATAAVDTAQLIVGLEALFPSRIKDNPVRIELEGSQSASDLAVEIDIVTDQGASRQPFGVIDGWIDFRPAEAQSMQRRIPIAAALSVKGGTGRTTTAVAFALHWASTGGTPILLVDADLEAPGISYLFEAFAGQPKTSLEDLIALAHAEETDGAPETTRFVAERLRDHLLPGNIFVLPLRRDIAELASSSVRSEHLSTPERPFALADLLAEVAAHLGVAGVVVDVRAGLVPIGVNLAMDPNVSPIFVTTLADQSIKATAGFVSFLAREFRRNGATPRRPLLVVNRVPVLFRQTGMDKKVTEPLTTELLNSLVGDASVEIGAGEDLFSSAFDIQPFVQVDVPELPDIQVPTGNWRDFVEQLGSSGFSRALANGSEEFVATELSFSTLPSGIEPERSSPAVAEKRLALSDFANQLIAAENVQGTVPRPLVTQPLSALALRYKSEVPIAIAEGAKGTGKTLAARFIVSKAEWSQVATDLVGGDNAVTAAVLPIAASIQSSAILQQEADDARRAAATRMGHGSPLNIFETTSHIKEKLQSNLSESKWVSVWLDVIAWSVGYNVKIEGAGEALFDALRAGTKTIVAVFEGLEELYTSATDAGVEVAMRALLVSLPQRLRSELRRPIGMIAFVRRDTVEAAIRQNLDQFRREYAAFALTWTEDDVLELAAWLASQSGAIPTLWDPNFQNLSSAERAAKLEPLWGTKLGPDDKPGQRTREAYTATWIVAVLSDLRGRLVPRDLVRLLANAAAVPPEGEEATLYAGRLLTPRSLRVAVESTSKSKVEETEEEIGELKPAFAKFKSQADELAVPLSQEVVDKLGLTETELSALIRHGIIFGEKPPYEVPELFRRGLGLKHAGARRSVVNLYNRARKRS</sequence>
<evidence type="ECO:0000313" key="4">
    <source>
        <dbReference type="Proteomes" id="UP000759443"/>
    </source>
</evidence>
<reference evidence="3 4" key="1">
    <citation type="submission" date="2021-03" db="EMBL/GenBank/DDBJ databases">
        <title>Genomic Encyclopedia of Type Strains, Phase IV (KMG-IV): sequencing the most valuable type-strain genomes for metagenomic binning, comparative biology and taxonomic classification.</title>
        <authorList>
            <person name="Goeker M."/>
        </authorList>
    </citation>
    <scope>NUCLEOTIDE SEQUENCE [LARGE SCALE GENOMIC DNA]</scope>
    <source>
        <strain evidence="3 4">DSM 21600</strain>
    </source>
</reference>
<name>A0ABS4DWE0_9HYPH</name>
<evidence type="ECO:0000313" key="3">
    <source>
        <dbReference type="EMBL" id="MBP1850007.1"/>
    </source>
</evidence>
<gene>
    <name evidence="3" type="ORF">J2Z17_001428</name>
</gene>
<evidence type="ECO:0000256" key="2">
    <source>
        <dbReference type="ARBA" id="ARBA00022840"/>
    </source>
</evidence>
<comment type="caution">
    <text evidence="3">The sequence shown here is derived from an EMBL/GenBank/DDBJ whole genome shotgun (WGS) entry which is preliminary data.</text>
</comment>
<accession>A0ABS4DWE0</accession>
<dbReference type="RefSeq" id="WP_209943527.1">
    <property type="nucleotide sequence ID" value="NZ_JAGGJU010000003.1"/>
</dbReference>
<proteinExistence type="predicted"/>